<sequence>MAVDNDVLSITGTQQFSRWNTDAPLGTAVVVTFSFNSAPAAYDTTARPGFSAFSDAQKDGIRQALGVWAAASGISFIEVPEAVGGQIRFNMYDMSGVLNSVGQQASGYGYYPGYQFINVGGTPTYFPAYNNIGGDVFLNANYYAGNDAIMAPGHRGYSVTLHEIGHALGFKHPFEGSPTIDPAHDNSSYTVMSYNRPDTTVSLGTVDVAASQYYYGTSDISHSYNAATQTVTFMGSGVGEWILGTELNDVIYGGGGDDHLRGEVGNDVLAGGVGNDILTGGAGNDLFVFNPGDGSDTITDFVAGAHTDDRIDLTAFHTTLAHALGQAAQVGADTVLSFASGETLTLQNVTKATLDRDDFVGVVNKAVNDFNGDARSDMLLINNAAHTVYQWQMNGTQLSANLLVGTINGAAGWNYIGNADFNGDGKADMLFINSSTHGIAEWQMDGNTILASPQIGTYNAASGWSYTGTGDFNGDGKSDLLFQNATTHGVAIWQIDGTQVTAAPQIGIVAAGWAYTGTGDFNGDGKTDLLFSNAATHGVAIWQMNGTQVTDGGQIGTVNAAAGWHFTSTGDFNGDGKTDLLFLNDTTHGVAIWQMDGNRITDSPQIGVINAAAGWHFQDTGDFNGDGKTDLLFLNDTTHGVATWQMNGTQVTDGGQIGTVNAAAGWHFDAVRDVSGDGKSDLVFENSNTHGVASWVMDGTQVAANAQFVTYDAANWHLYI</sequence>
<evidence type="ECO:0000256" key="2">
    <source>
        <dbReference type="ARBA" id="ARBA00022729"/>
    </source>
</evidence>
<organism evidence="4 5">
    <name type="scientific">Bradyrhizobium betae</name>
    <dbReference type="NCBI Taxonomy" id="244734"/>
    <lineage>
        <taxon>Bacteria</taxon>
        <taxon>Pseudomonadati</taxon>
        <taxon>Pseudomonadota</taxon>
        <taxon>Alphaproteobacteria</taxon>
        <taxon>Hyphomicrobiales</taxon>
        <taxon>Nitrobacteraceae</taxon>
        <taxon>Bradyrhizobium</taxon>
    </lineage>
</organism>
<protein>
    <recommendedName>
        <fullName evidence="3">Peptidase metallopeptidase domain-containing protein</fullName>
    </recommendedName>
</protein>
<dbReference type="GO" id="GO:0008270">
    <property type="term" value="F:zinc ion binding"/>
    <property type="evidence" value="ECO:0007669"/>
    <property type="project" value="InterPro"/>
</dbReference>
<reference evidence="4 5" key="1">
    <citation type="submission" date="2017-03" db="EMBL/GenBank/DDBJ databases">
        <authorList>
            <person name="Safronova V.I."/>
            <person name="Sazanova A.L."/>
            <person name="Chirak E.R."/>
        </authorList>
    </citation>
    <scope>NUCLEOTIDE SEQUENCE [LARGE SCALE GENOMIC DNA]</scope>
    <source>
        <strain evidence="4 5">Opo-243</strain>
    </source>
</reference>
<dbReference type="InterPro" id="IPR013517">
    <property type="entry name" value="FG-GAP"/>
</dbReference>
<dbReference type="Gene3D" id="3.40.390.10">
    <property type="entry name" value="Collagenase (Catalytic Domain)"/>
    <property type="match status" value="1"/>
</dbReference>
<dbReference type="EMBL" id="MZXW01000005">
    <property type="protein sequence ID" value="RXT53507.1"/>
    <property type="molecule type" value="Genomic_DNA"/>
</dbReference>
<dbReference type="InterPro" id="IPR024079">
    <property type="entry name" value="MetalloPept_cat_dom_sf"/>
</dbReference>
<dbReference type="InterPro" id="IPR011049">
    <property type="entry name" value="Serralysin-like_metalloprot_C"/>
</dbReference>
<dbReference type="PRINTS" id="PR00313">
    <property type="entry name" value="CABNDNGRPT"/>
</dbReference>
<dbReference type="Pfam" id="PF00353">
    <property type="entry name" value="HemolysinCabind"/>
    <property type="match status" value="1"/>
</dbReference>
<dbReference type="SUPFAM" id="SSF69318">
    <property type="entry name" value="Integrin alpha N-terminal domain"/>
    <property type="match status" value="1"/>
</dbReference>
<evidence type="ECO:0000256" key="1">
    <source>
        <dbReference type="ARBA" id="ARBA00009490"/>
    </source>
</evidence>
<dbReference type="PANTHER" id="PTHR46580">
    <property type="entry name" value="SENSOR KINASE-RELATED"/>
    <property type="match status" value="1"/>
</dbReference>
<comment type="caution">
    <text evidence="4">The sequence shown here is derived from an EMBL/GenBank/DDBJ whole genome shotgun (WGS) entry which is preliminary data.</text>
</comment>
<dbReference type="InterPro" id="IPR018511">
    <property type="entry name" value="Hemolysin-typ_Ca-bd_CS"/>
</dbReference>
<dbReference type="RefSeq" id="WP_129267706.1">
    <property type="nucleotide sequence ID" value="NZ_MZXW01000005.1"/>
</dbReference>
<gene>
    <name evidence="4" type="ORF">B5V03_02495</name>
</gene>
<dbReference type="OrthoDB" id="223957at2"/>
<name>A0A4Q1VSW5_9BRAD</name>
<keyword evidence="5" id="KW-1185">Reference proteome</keyword>
<feature type="domain" description="Peptidase metallopeptidase" evidence="3">
    <location>
        <begin position="15"/>
        <end position="217"/>
    </location>
</feature>
<dbReference type="Gene3D" id="2.150.10.10">
    <property type="entry name" value="Serralysin-like metalloprotease, C-terminal"/>
    <property type="match status" value="1"/>
</dbReference>
<dbReference type="InterPro" id="IPR001343">
    <property type="entry name" value="Hemolysn_Ca-bd"/>
</dbReference>
<dbReference type="SMART" id="SM00235">
    <property type="entry name" value="ZnMc"/>
    <property type="match status" value="1"/>
</dbReference>
<keyword evidence="2" id="KW-0732">Signal</keyword>
<dbReference type="InterPro" id="IPR028994">
    <property type="entry name" value="Integrin_alpha_N"/>
</dbReference>
<comment type="similarity">
    <text evidence="1">Belongs to the peptidase M10B family.</text>
</comment>
<dbReference type="PROSITE" id="PS00330">
    <property type="entry name" value="HEMOLYSIN_CALCIUM"/>
    <property type="match status" value="2"/>
</dbReference>
<dbReference type="Pfam" id="PF13517">
    <property type="entry name" value="FG-GAP_3"/>
    <property type="match status" value="2"/>
</dbReference>
<dbReference type="SUPFAM" id="SSF51120">
    <property type="entry name" value="beta-Roll"/>
    <property type="match status" value="1"/>
</dbReference>
<dbReference type="GO" id="GO:0008237">
    <property type="term" value="F:metallopeptidase activity"/>
    <property type="evidence" value="ECO:0007669"/>
    <property type="project" value="InterPro"/>
</dbReference>
<dbReference type="InterPro" id="IPR034033">
    <property type="entry name" value="Serralysin-like"/>
</dbReference>
<evidence type="ECO:0000259" key="3">
    <source>
        <dbReference type="SMART" id="SM00235"/>
    </source>
</evidence>
<dbReference type="Gene3D" id="2.130.10.130">
    <property type="entry name" value="Integrin alpha, N-terminal"/>
    <property type="match status" value="2"/>
</dbReference>
<dbReference type="GO" id="GO:0005509">
    <property type="term" value="F:calcium ion binding"/>
    <property type="evidence" value="ECO:0007669"/>
    <property type="project" value="InterPro"/>
</dbReference>
<dbReference type="CDD" id="cd04277">
    <property type="entry name" value="ZnMc_serralysin_like"/>
    <property type="match status" value="1"/>
</dbReference>
<dbReference type="Proteomes" id="UP000290819">
    <property type="component" value="Unassembled WGS sequence"/>
</dbReference>
<proteinExistence type="inferred from homology"/>
<dbReference type="SUPFAM" id="SSF55486">
    <property type="entry name" value="Metalloproteases ('zincins'), catalytic domain"/>
    <property type="match status" value="1"/>
</dbReference>
<accession>A0A4Q1VSW5</accession>
<dbReference type="GO" id="GO:0006508">
    <property type="term" value="P:proteolysis"/>
    <property type="evidence" value="ECO:0007669"/>
    <property type="project" value="InterPro"/>
</dbReference>
<dbReference type="AlphaFoldDB" id="A0A4Q1VSW5"/>
<dbReference type="PANTHER" id="PTHR46580:SF2">
    <property type="entry name" value="MAM DOMAIN-CONTAINING PROTEIN"/>
    <property type="match status" value="1"/>
</dbReference>
<evidence type="ECO:0000313" key="4">
    <source>
        <dbReference type="EMBL" id="RXT53507.1"/>
    </source>
</evidence>
<dbReference type="InterPro" id="IPR006026">
    <property type="entry name" value="Peptidase_Metallo"/>
</dbReference>
<evidence type="ECO:0000313" key="5">
    <source>
        <dbReference type="Proteomes" id="UP000290819"/>
    </source>
</evidence>